<gene>
    <name evidence="1" type="ORF">S12H4_06474</name>
</gene>
<reference evidence="1" key="1">
    <citation type="journal article" date="2014" name="Front. Microbiol.">
        <title>High frequency of phylogenetically diverse reductive dehalogenase-homologous genes in deep subseafloor sedimentary metagenomes.</title>
        <authorList>
            <person name="Kawai M."/>
            <person name="Futagami T."/>
            <person name="Toyoda A."/>
            <person name="Takaki Y."/>
            <person name="Nishi S."/>
            <person name="Hori S."/>
            <person name="Arai W."/>
            <person name="Tsubouchi T."/>
            <person name="Morono Y."/>
            <person name="Uchiyama I."/>
            <person name="Ito T."/>
            <person name="Fujiyama A."/>
            <person name="Inagaki F."/>
            <person name="Takami H."/>
        </authorList>
    </citation>
    <scope>NUCLEOTIDE SEQUENCE</scope>
    <source>
        <strain evidence="1">Expedition CK06-06</strain>
    </source>
</reference>
<name>X1QNQ1_9ZZZZ</name>
<dbReference type="EMBL" id="BARW01002276">
    <property type="protein sequence ID" value="GAI69873.1"/>
    <property type="molecule type" value="Genomic_DNA"/>
</dbReference>
<comment type="caution">
    <text evidence="1">The sequence shown here is derived from an EMBL/GenBank/DDBJ whole genome shotgun (WGS) entry which is preliminary data.</text>
</comment>
<evidence type="ECO:0000313" key="1">
    <source>
        <dbReference type="EMBL" id="GAI69873.1"/>
    </source>
</evidence>
<organism evidence="1">
    <name type="scientific">marine sediment metagenome</name>
    <dbReference type="NCBI Taxonomy" id="412755"/>
    <lineage>
        <taxon>unclassified sequences</taxon>
        <taxon>metagenomes</taxon>
        <taxon>ecological metagenomes</taxon>
    </lineage>
</organism>
<sequence>MAFSWTENISKGTKIDAANLLEIRTNIDTVDDEKCAAHKVSYDSDDKDGDDTTYNPGYKSSQNTTVLSSHCPGYCPQNYSAALYSFKINVCLGYDSGV</sequence>
<dbReference type="AlphaFoldDB" id="X1QNQ1"/>
<protein>
    <submittedName>
        <fullName evidence="1">Uncharacterized protein</fullName>
    </submittedName>
</protein>
<proteinExistence type="predicted"/>
<accession>X1QNQ1</accession>